<name>A0A9X6UC73_BACCE</name>
<dbReference type="RefSeq" id="WP_016085004.1">
    <property type="nucleotide sequence ID" value="NZ_NUAN01000071.1"/>
</dbReference>
<evidence type="ECO:0000313" key="1">
    <source>
        <dbReference type="EMBL" id="PEN97870.1"/>
    </source>
</evidence>
<gene>
    <name evidence="1" type="ORF">CN553_12600</name>
</gene>
<comment type="caution">
    <text evidence="1">The sequence shown here is derived from an EMBL/GenBank/DDBJ whole genome shotgun (WGS) entry which is preliminary data.</text>
</comment>
<proteinExistence type="predicted"/>
<evidence type="ECO:0000313" key="2">
    <source>
        <dbReference type="Proteomes" id="UP000220691"/>
    </source>
</evidence>
<sequence length="78" mass="9207">MKSRIEELRANGIARRLNETAKKLNVEFRVKYNLFDDEALVRIKMCDNASEFANYASNKILDNELARSVRFTYPKHRL</sequence>
<protein>
    <submittedName>
        <fullName evidence="1">Uncharacterized protein</fullName>
    </submittedName>
</protein>
<dbReference type="AlphaFoldDB" id="A0A9X6UC73"/>
<accession>A0A9X6UC73</accession>
<organism evidence="1 2">
    <name type="scientific">Bacillus cereus</name>
    <dbReference type="NCBI Taxonomy" id="1396"/>
    <lineage>
        <taxon>Bacteria</taxon>
        <taxon>Bacillati</taxon>
        <taxon>Bacillota</taxon>
        <taxon>Bacilli</taxon>
        <taxon>Bacillales</taxon>
        <taxon>Bacillaceae</taxon>
        <taxon>Bacillus</taxon>
        <taxon>Bacillus cereus group</taxon>
    </lineage>
</organism>
<dbReference type="EMBL" id="NUAN01000071">
    <property type="protein sequence ID" value="PEN97870.1"/>
    <property type="molecule type" value="Genomic_DNA"/>
</dbReference>
<reference evidence="1 2" key="1">
    <citation type="submission" date="2017-09" db="EMBL/GenBank/DDBJ databases">
        <title>Large-scale bioinformatics analysis of Bacillus genomes uncovers conserved roles of natural products in bacterial physiology.</title>
        <authorList>
            <consortium name="Agbiome Team Llc"/>
            <person name="Bleich R.M."/>
            <person name="Kirk G.J."/>
            <person name="Santa Maria K.C."/>
            <person name="Allen S.E."/>
            <person name="Farag S."/>
            <person name="Shank E.A."/>
            <person name="Bowers A."/>
        </authorList>
    </citation>
    <scope>NUCLEOTIDE SEQUENCE [LARGE SCALE GENOMIC DNA]</scope>
    <source>
        <strain evidence="1 2">AFS027647</strain>
    </source>
</reference>
<dbReference type="Proteomes" id="UP000220691">
    <property type="component" value="Unassembled WGS sequence"/>
</dbReference>